<organism evidence="2 3">
    <name type="scientific">Geotalea uraniireducens (strain Rf4)</name>
    <name type="common">Geobacter uraniireducens</name>
    <dbReference type="NCBI Taxonomy" id="351605"/>
    <lineage>
        <taxon>Bacteria</taxon>
        <taxon>Pseudomonadati</taxon>
        <taxon>Thermodesulfobacteriota</taxon>
        <taxon>Desulfuromonadia</taxon>
        <taxon>Geobacterales</taxon>
        <taxon>Geobacteraceae</taxon>
        <taxon>Geotalea</taxon>
    </lineage>
</organism>
<reference evidence="2 3" key="1">
    <citation type="submission" date="2007-05" db="EMBL/GenBank/DDBJ databases">
        <title>Complete sequence of Geobacter uraniireducens Rf4.</title>
        <authorList>
            <consortium name="US DOE Joint Genome Institute"/>
            <person name="Copeland A."/>
            <person name="Lucas S."/>
            <person name="Lapidus A."/>
            <person name="Barry K."/>
            <person name="Detter J.C."/>
            <person name="Glavina del Rio T."/>
            <person name="Hammon N."/>
            <person name="Israni S."/>
            <person name="Dalin E."/>
            <person name="Tice H."/>
            <person name="Pitluck S."/>
            <person name="Chertkov O."/>
            <person name="Brettin T."/>
            <person name="Bruce D."/>
            <person name="Han C."/>
            <person name="Schmutz J."/>
            <person name="Larimer F."/>
            <person name="Land M."/>
            <person name="Hauser L."/>
            <person name="Kyrpides N."/>
            <person name="Mikhailova N."/>
            <person name="Shelobolina E."/>
            <person name="Aklujkar M."/>
            <person name="Lovley D."/>
            <person name="Richardson P."/>
        </authorList>
    </citation>
    <scope>NUCLEOTIDE SEQUENCE [LARGE SCALE GENOMIC DNA]</scope>
    <source>
        <strain evidence="2 3">Rf4</strain>
    </source>
</reference>
<dbReference type="KEGG" id="gur:Gura_3334"/>
<evidence type="ECO:0000256" key="1">
    <source>
        <dbReference type="SAM" id="SignalP"/>
    </source>
</evidence>
<dbReference type="Proteomes" id="UP000006695">
    <property type="component" value="Chromosome"/>
</dbReference>
<evidence type="ECO:0000313" key="2">
    <source>
        <dbReference type="EMBL" id="ABQ27491.1"/>
    </source>
</evidence>
<keyword evidence="1" id="KW-0732">Signal</keyword>
<protein>
    <submittedName>
        <fullName evidence="2">Uncharacterized protein</fullName>
    </submittedName>
</protein>
<name>A5G6S3_GEOUR</name>
<evidence type="ECO:0000313" key="3">
    <source>
        <dbReference type="Proteomes" id="UP000006695"/>
    </source>
</evidence>
<accession>A5G6S3</accession>
<dbReference type="RefSeq" id="WP_011940152.1">
    <property type="nucleotide sequence ID" value="NC_009483.1"/>
</dbReference>
<gene>
    <name evidence="2" type="ordered locus">Gura_3334</name>
</gene>
<dbReference type="OrthoDB" id="5397545at2"/>
<sequence>MKQQLWKMLLLTSFILSALGISGCGGGGSTATTSGTAITVSGTALAGAPLFGNAWIKDANGKKKGPVAIDKNGNFAFTNMTGMQAPFILQADGTAGTNSYRLCSMATGGGTANINPMTNLAVAAVTGKDPAAVFTDPTANNIKNSINDTAVAAAIAQIKAMLKPILDAYNASAVDPLKGNVAATNSGLDGVFDVVKINVTPDNTGAAQVSVSNNLTNSTILQTQTVSTAVANTTQTAATITTQTTGLSTDAANLQAITAQLQLLATELGKTTPNLDPFFATNFGINSGLDRAQSILQLAPPGKITGISPISVVQKTANGASFDYEVSFLAYFADGSNGAPDDNFIFTNEGGAWRLKGNNYKSYVRIQPQAYRWIDAVGTTTVKTGLDVEAEDPGVIGIATITITGPGLPAAGLTMTSVGVGVTYFNIIQAQQDPTLNTLTNQWNFLPLSDATITGTFAATAAPFTYTFTVKDANGATIETRTKKLAVGPLLSATLDATYFPTISGLASQAMSLLTGKSSISFFFAKPTAYTVQEQRANLSFWNETSNGYYDTEPLLTDTQATITGGIPSTLQGAWLSMGARDGSGRRFDAVLIFK</sequence>
<dbReference type="HOGENOM" id="CLU_458399_0_0_7"/>
<feature type="chain" id="PRO_5002681482" evidence="1">
    <location>
        <begin position="19"/>
        <end position="595"/>
    </location>
</feature>
<keyword evidence="3" id="KW-1185">Reference proteome</keyword>
<feature type="signal peptide" evidence="1">
    <location>
        <begin position="1"/>
        <end position="18"/>
    </location>
</feature>
<proteinExistence type="predicted"/>
<dbReference type="AlphaFoldDB" id="A5G6S3"/>
<dbReference type="PROSITE" id="PS51257">
    <property type="entry name" value="PROKAR_LIPOPROTEIN"/>
    <property type="match status" value="1"/>
</dbReference>
<dbReference type="EMBL" id="CP000698">
    <property type="protein sequence ID" value="ABQ27491.1"/>
    <property type="molecule type" value="Genomic_DNA"/>
</dbReference>